<dbReference type="Proteomes" id="UP000009081">
    <property type="component" value="Plasmid megaplasmid"/>
</dbReference>
<dbReference type="HOGENOM" id="CLU_701722_0_0_5"/>
<organism evidence="1 2">
    <name type="scientific">Methylorubrum extorquens (strain ATCC 14718 / DSM 1338 / JCM 2805 / NCIMB 9133 / AM1)</name>
    <name type="common">Methylobacterium extorquens</name>
    <dbReference type="NCBI Taxonomy" id="272630"/>
    <lineage>
        <taxon>Bacteria</taxon>
        <taxon>Pseudomonadati</taxon>
        <taxon>Pseudomonadota</taxon>
        <taxon>Alphaproteobacteria</taxon>
        <taxon>Hyphomicrobiales</taxon>
        <taxon>Methylobacteriaceae</taxon>
        <taxon>Methylorubrum</taxon>
    </lineage>
</organism>
<keyword evidence="1" id="KW-0614">Plasmid</keyword>
<dbReference type="RefSeq" id="WP_012753806.1">
    <property type="nucleotide sequence ID" value="NC_012811.1"/>
</dbReference>
<evidence type="ECO:0000313" key="1">
    <source>
        <dbReference type="EMBL" id="ACS43337.1"/>
    </source>
</evidence>
<dbReference type="EMBL" id="CP001511">
    <property type="protein sequence ID" value="ACS43337.1"/>
    <property type="molecule type" value="Genomic_DNA"/>
</dbReference>
<accession>C5B4F5</accession>
<gene>
    <name evidence="1" type="ordered locus">MexAM1_META2p0489</name>
</gene>
<geneLocation type="plasmid" evidence="1 2">
    <name>megaplasmid</name>
</geneLocation>
<protein>
    <submittedName>
        <fullName evidence="1">Uncharacterized protein</fullName>
    </submittedName>
</protein>
<evidence type="ECO:0000313" key="2">
    <source>
        <dbReference type="Proteomes" id="UP000009081"/>
    </source>
</evidence>
<keyword evidence="2" id="KW-1185">Reference proteome</keyword>
<reference evidence="1 2" key="1">
    <citation type="journal article" date="2009" name="PLoS ONE">
        <title>Methylobacterium genome sequences: a reference blueprint to investigate microbial metabolism of C1 compounds from natural and industrial sources.</title>
        <authorList>
            <person name="Vuilleumier S."/>
            <person name="Chistoserdova L."/>
            <person name="Lee M.-C."/>
            <person name="Bringel F."/>
            <person name="Lajus A."/>
            <person name="Zhou Y."/>
            <person name="Gourion B."/>
            <person name="Barbe V."/>
            <person name="Chang J."/>
            <person name="Cruveiller S."/>
            <person name="Dossat C."/>
            <person name="Gillett W."/>
            <person name="Gruffaz C."/>
            <person name="Haugen E."/>
            <person name="Hourcade E."/>
            <person name="Levy R."/>
            <person name="Mangenot S."/>
            <person name="Muller E."/>
            <person name="Nadalig T."/>
            <person name="Pagni M."/>
            <person name="Penny C."/>
            <person name="Peyraud R."/>
            <person name="Robinson D.G."/>
            <person name="Roche D."/>
            <person name="Rouy Z."/>
            <person name="Saenampechek C."/>
            <person name="Salvignol G."/>
            <person name="Vallenet D."/>
            <person name="Wu Z."/>
            <person name="Marx C.J."/>
            <person name="Vorholt J.A."/>
            <person name="Olson M.V."/>
            <person name="Kaul R."/>
            <person name="Weissenbach J."/>
            <person name="Medigue C."/>
            <person name="Lidstrom M.E."/>
        </authorList>
    </citation>
    <scope>NUCLEOTIDE SEQUENCE [LARGE SCALE GENOMIC DNA]</scope>
    <source>
        <strain evidence="2">ATCC 14718 / DSM 1338 / JCM 2805 / NCIMB 9133 / AM1</strain>
    </source>
</reference>
<sequence>MDTRTYVARLPYTRYVIPYRCQREVQRRLGELVALPIRSFDGGEAPAVLRYSAGKEQEGSGLEFRLVDGRLFLPMRTHRRMGDGLAMDLAREEDLPRLFGEATAAALDNPLIRRDLHFRDGDKLETIEDVQARDLAQGERARWGSSDLDKSRTHAFMQAEALVLIDGVVHHRTAEPVWVVDGPKVSAVLGRHYDTDRWYGAGDIRHRGFPEKGTEAREAFCRHLGADMAPMKQFFRADRFDDALAYAAEFGTPEVSGSIDVLGDAPLHLPEFAHFAAKLVQRLERDLNAEDFRSFGRGRMMIYADFRDAVALLGRGDRSALDPAVDAMRRLVHGIPVDPEAKPLSRYSRWVVPYRAFVRRWECETARPDFDLYPEQSIAEEAVPDLPAPGFAA</sequence>
<dbReference type="AlphaFoldDB" id="C5B4F5"/>
<dbReference type="KEGG" id="mea:Mex_2p0489"/>
<proteinExistence type="predicted"/>
<name>C5B4F5_METEA</name>